<accession>A0A3M0BWH6</accession>
<protein>
    <submittedName>
        <fullName evidence="1">Uncharacterized protein</fullName>
    </submittedName>
</protein>
<evidence type="ECO:0000313" key="2">
    <source>
        <dbReference type="Proteomes" id="UP000271227"/>
    </source>
</evidence>
<reference evidence="1 2" key="1">
    <citation type="submission" date="2018-10" db="EMBL/GenBank/DDBJ databases">
        <title>Genomic Encyclopedia of Archaeal and Bacterial Type Strains, Phase II (KMG-II): from individual species to whole genera.</title>
        <authorList>
            <person name="Goeker M."/>
        </authorList>
    </citation>
    <scope>NUCLEOTIDE SEQUENCE [LARGE SCALE GENOMIC DNA]</scope>
    <source>
        <strain evidence="1 2">DSM 25217</strain>
    </source>
</reference>
<name>A0A3M0BWH6_9PROT</name>
<sequence length="242" mass="27131">MTTDGDHGFGVNRLGKRKKVSAVQRVVLAVLTLFMTACDPATRLPAEPTAQIGTRALIKRHGQELVAEVTRVRGKLVTTEFNWRGEQVAKRRYYRGLYPISGTEYGYQFELDFDDSLLEQIFPLRVGNHASFDGNLKIIDRGTAVDVLVDMVVVAEKTIDLSESAHRVFVVEIETEYRSAAGVKRKNNTVYYAPDLSMVLKSVMHEEGQQTFWRVISVERPGAGGKVKSPTLRQRRSGTVMI</sequence>
<organism evidence="1 2">
    <name type="scientific">Eilatimonas milleporae</name>
    <dbReference type="NCBI Taxonomy" id="911205"/>
    <lineage>
        <taxon>Bacteria</taxon>
        <taxon>Pseudomonadati</taxon>
        <taxon>Pseudomonadota</taxon>
        <taxon>Alphaproteobacteria</taxon>
        <taxon>Kordiimonadales</taxon>
        <taxon>Kordiimonadaceae</taxon>
        <taxon>Eilatimonas</taxon>
    </lineage>
</organism>
<gene>
    <name evidence="1" type="ORF">BXY39_3747</name>
</gene>
<dbReference type="EMBL" id="REFR01000017">
    <property type="protein sequence ID" value="RMB00560.1"/>
    <property type="molecule type" value="Genomic_DNA"/>
</dbReference>
<comment type="caution">
    <text evidence="1">The sequence shown here is derived from an EMBL/GenBank/DDBJ whole genome shotgun (WGS) entry which is preliminary data.</text>
</comment>
<dbReference type="Proteomes" id="UP000271227">
    <property type="component" value="Unassembled WGS sequence"/>
</dbReference>
<evidence type="ECO:0000313" key="1">
    <source>
        <dbReference type="EMBL" id="RMB00560.1"/>
    </source>
</evidence>
<proteinExistence type="predicted"/>
<dbReference type="InParanoid" id="A0A3M0BWH6"/>
<keyword evidence="2" id="KW-1185">Reference proteome</keyword>
<dbReference type="AlphaFoldDB" id="A0A3M0BWH6"/>